<dbReference type="GeneID" id="10510839"/>
<keyword evidence="7" id="KW-1185">Reference proteome</keyword>
<feature type="compositionally biased region" description="Low complexity" evidence="4">
    <location>
        <begin position="90"/>
        <end position="109"/>
    </location>
</feature>
<proteinExistence type="inferred from homology"/>
<dbReference type="SMART" id="SM00544">
    <property type="entry name" value="MA3"/>
    <property type="match status" value="1"/>
</dbReference>
<dbReference type="Pfam" id="PF02847">
    <property type="entry name" value="MA3"/>
    <property type="match status" value="1"/>
</dbReference>
<keyword evidence="3" id="KW-0539">Nucleus</keyword>
<dbReference type="PANTHER" id="PTHR18034">
    <property type="entry name" value="CELL CYCLE CONTROL PROTEIN CWF22-RELATED"/>
    <property type="match status" value="1"/>
</dbReference>
<dbReference type="KEGG" id="dpp:DICPUDRAFT_160053"/>
<evidence type="ECO:0000256" key="4">
    <source>
        <dbReference type="SAM" id="MobiDB-lite"/>
    </source>
</evidence>
<dbReference type="STRING" id="5786.F1A5L4"/>
<dbReference type="SMART" id="SM00543">
    <property type="entry name" value="MIF4G"/>
    <property type="match status" value="1"/>
</dbReference>
<feature type="region of interest" description="Disordered" evidence="4">
    <location>
        <begin position="1"/>
        <end position="127"/>
    </location>
</feature>
<dbReference type="InterPro" id="IPR003890">
    <property type="entry name" value="MIF4G-like_typ-3"/>
</dbReference>
<comment type="similarity">
    <text evidence="2">Belongs to the CWC22 family.</text>
</comment>
<dbReference type="InParanoid" id="F1A5L4"/>
<evidence type="ECO:0000256" key="1">
    <source>
        <dbReference type="ARBA" id="ARBA00004604"/>
    </source>
</evidence>
<dbReference type="FunCoup" id="F1A5L4">
    <property type="interactions" value="468"/>
</dbReference>
<dbReference type="PANTHER" id="PTHR18034:SF4">
    <property type="entry name" value="NUCLEOLAR MIF4G DOMAIN-CONTAINING PROTEIN 1"/>
    <property type="match status" value="1"/>
</dbReference>
<name>F1A5L4_DICPU</name>
<reference evidence="7" key="1">
    <citation type="journal article" date="2011" name="Genome Biol.">
        <title>Comparative genomics of the social amoebae Dictyostelium discoideum and Dictyostelium purpureum.</title>
        <authorList>
            <consortium name="US DOE Joint Genome Institute (JGI-PGF)"/>
            <person name="Sucgang R."/>
            <person name="Kuo A."/>
            <person name="Tian X."/>
            <person name="Salerno W."/>
            <person name="Parikh A."/>
            <person name="Feasley C.L."/>
            <person name="Dalin E."/>
            <person name="Tu H."/>
            <person name="Huang E."/>
            <person name="Barry K."/>
            <person name="Lindquist E."/>
            <person name="Shapiro H."/>
            <person name="Bruce D."/>
            <person name="Schmutz J."/>
            <person name="Salamov A."/>
            <person name="Fey P."/>
            <person name="Gaudet P."/>
            <person name="Anjard C."/>
            <person name="Babu M.M."/>
            <person name="Basu S."/>
            <person name="Bushmanova Y."/>
            <person name="van der Wel H."/>
            <person name="Katoh-Kurasawa M."/>
            <person name="Dinh C."/>
            <person name="Coutinho P.M."/>
            <person name="Saito T."/>
            <person name="Elias M."/>
            <person name="Schaap P."/>
            <person name="Kay R.R."/>
            <person name="Henrissat B."/>
            <person name="Eichinger L."/>
            <person name="Rivero F."/>
            <person name="Putnam N.H."/>
            <person name="West C.M."/>
            <person name="Loomis W.F."/>
            <person name="Chisholm R.L."/>
            <person name="Shaulsky G."/>
            <person name="Strassmann J.E."/>
            <person name="Queller D.C."/>
            <person name="Kuspa A."/>
            <person name="Grigoriev I.V."/>
        </authorList>
    </citation>
    <scope>NUCLEOTIDE SEQUENCE [LARGE SCALE GENOMIC DNA]</scope>
    <source>
        <strain evidence="7">QSDP1</strain>
    </source>
</reference>
<feature type="domain" description="MI" evidence="5">
    <location>
        <begin position="707"/>
        <end position="829"/>
    </location>
</feature>
<dbReference type="OMA" id="FMVDILN"/>
<evidence type="ECO:0000256" key="2">
    <source>
        <dbReference type="ARBA" id="ARBA00006856"/>
    </source>
</evidence>
<organism evidence="6 7">
    <name type="scientific">Dictyostelium purpureum</name>
    <name type="common">Slime mold</name>
    <dbReference type="NCBI Taxonomy" id="5786"/>
    <lineage>
        <taxon>Eukaryota</taxon>
        <taxon>Amoebozoa</taxon>
        <taxon>Evosea</taxon>
        <taxon>Eumycetozoa</taxon>
        <taxon>Dictyostelia</taxon>
        <taxon>Dictyosteliales</taxon>
        <taxon>Dictyosteliaceae</taxon>
        <taxon>Dictyostelium</taxon>
    </lineage>
</organism>
<feature type="compositionally biased region" description="Basic and acidic residues" evidence="4">
    <location>
        <begin position="52"/>
        <end position="73"/>
    </location>
</feature>
<feature type="compositionally biased region" description="Low complexity" evidence="4">
    <location>
        <begin position="358"/>
        <end position="368"/>
    </location>
</feature>
<evidence type="ECO:0000313" key="6">
    <source>
        <dbReference type="EMBL" id="EGC28514.1"/>
    </source>
</evidence>
<dbReference type="eggNOG" id="KOG2141">
    <property type="taxonomic scope" value="Eukaryota"/>
</dbReference>
<dbReference type="Proteomes" id="UP000001064">
    <property type="component" value="Unassembled WGS sequence"/>
</dbReference>
<evidence type="ECO:0000256" key="3">
    <source>
        <dbReference type="ARBA" id="ARBA00023242"/>
    </source>
</evidence>
<sequence length="900" mass="104334">MTRHIESFKPLQLPSKLSKQFSKNEDGSDDETDNSRFQNLPGYRDKSRKTLTRKEQRKQEREDKKKRKDDFYRSKTNKKQRLDEDGNHNQQQTKQQPKQQPKQQQQQPKQPKKSISKVEKVQNKMKQDALNEQKKLAFLKSIGRTKADLMSSDDREIAYLEKKLGLNKKKGKKSEEDEDGLGEFMNEPNKKSKQTKSQKSVTDEIPDEENDDPSYISDIFDDLEKALAGGYSDEDEEENEDDAYNYDDDLEAEQNDSEEGNNEDDEEEELEEDQDDEEIQDDEAEYEDQDEEDVDQDEDEEDEEDEEMDEEENKKYIKEDIYGRIVNTKTGEIIKDNKGVSEGSAPSNKYVPPHLRNQPQQQQQKQDQNATSKPNYLNIEVDPILKKKINGLMNKLAINNFYTIFNEISELFDNNPRNSMKQILTQLILTNCSESTQVVHSIIHIYTALISGLHSSIGTDIGGHIIEAIFSEYNRIYSDCNSSTSLISNYVLLFIHLYNFQVLGSKIIFDMAKNFIDSFKDIDVQLILLLLQNAGYQLRGEDPVTLKDIILIVQKKQQEYKQKRQEEILKDPNAESKLTPEELEKSAKLTFMMDTISNLKNNKIKNTKLIDTLTSLKKAIKSVLRARDLSMNSNQMKISWDDLANIETKGRWWLVGSSWAGNDVNPLLGITSKAAHLQPTDSGIKLKTFENNSKLLKLAIANKMNTDLRKTIFCILMTSEDFSDAFDKIMELKLKDKQDREVIHVLMHCCLKEKKFNPYYYHLVHRLCIHDSNFKFTLQYCIWDHLKDLESETDISYRLNQQLQPIEIVFFRLLFTYLLTLPDESSVSTIFERLVTSTQSRISATKESQSNALSLTKGISIFFVHGLLSSNSKSEPNYKLIKDRIKFVKKIFKSNETILL</sequence>
<dbReference type="RefSeq" id="XP_003294958.1">
    <property type="nucleotide sequence ID" value="XM_003294910.1"/>
</dbReference>
<dbReference type="InterPro" id="IPR050781">
    <property type="entry name" value="CWC22_splicing_factor"/>
</dbReference>
<feature type="compositionally biased region" description="Basic and acidic residues" evidence="4">
    <location>
        <begin position="116"/>
        <end position="127"/>
    </location>
</feature>
<dbReference type="PROSITE" id="PS51366">
    <property type="entry name" value="MI"/>
    <property type="match status" value="1"/>
</dbReference>
<dbReference type="Gene3D" id="1.25.40.180">
    <property type="match status" value="1"/>
</dbReference>
<feature type="region of interest" description="Disordered" evidence="4">
    <location>
        <begin position="162"/>
        <end position="316"/>
    </location>
</feature>
<dbReference type="InterPro" id="IPR003891">
    <property type="entry name" value="Initiation_fac_eIF4g_MI"/>
</dbReference>
<dbReference type="VEuPathDB" id="AmoebaDB:DICPUDRAFT_160053"/>
<dbReference type="GO" id="GO:0005730">
    <property type="term" value="C:nucleolus"/>
    <property type="evidence" value="ECO:0000318"/>
    <property type="project" value="GO_Central"/>
</dbReference>
<dbReference type="AlphaFoldDB" id="F1A5L4"/>
<feature type="region of interest" description="Disordered" evidence="4">
    <location>
        <begin position="336"/>
        <end position="375"/>
    </location>
</feature>
<gene>
    <name evidence="6" type="ORF">DICPUDRAFT_160053</name>
</gene>
<dbReference type="Pfam" id="PF02854">
    <property type="entry name" value="MIF4G"/>
    <property type="match status" value="1"/>
</dbReference>
<accession>F1A5L4</accession>
<feature type="compositionally biased region" description="Acidic residues" evidence="4">
    <location>
        <begin position="232"/>
        <end position="311"/>
    </location>
</feature>
<dbReference type="OrthoDB" id="10260961at2759"/>
<comment type="subcellular location">
    <subcellularLocation>
        <location evidence="1">Nucleus</location>
        <location evidence="1">Nucleolus</location>
    </subcellularLocation>
</comment>
<evidence type="ECO:0000313" key="7">
    <source>
        <dbReference type="Proteomes" id="UP000001064"/>
    </source>
</evidence>
<dbReference type="EMBL" id="GL871611">
    <property type="protein sequence ID" value="EGC28514.1"/>
    <property type="molecule type" value="Genomic_DNA"/>
</dbReference>
<dbReference type="GO" id="GO:0042274">
    <property type="term" value="P:ribosomal small subunit biogenesis"/>
    <property type="evidence" value="ECO:0000318"/>
    <property type="project" value="GO_Central"/>
</dbReference>
<dbReference type="GO" id="GO:0003723">
    <property type="term" value="F:RNA binding"/>
    <property type="evidence" value="ECO:0000318"/>
    <property type="project" value="GO_Central"/>
</dbReference>
<protein>
    <recommendedName>
        <fullName evidence="5">MI domain-containing protein</fullName>
    </recommendedName>
</protein>
<dbReference type="InterPro" id="IPR016024">
    <property type="entry name" value="ARM-type_fold"/>
</dbReference>
<dbReference type="SUPFAM" id="SSF48371">
    <property type="entry name" value="ARM repeat"/>
    <property type="match status" value="1"/>
</dbReference>
<evidence type="ECO:0000259" key="5">
    <source>
        <dbReference type="PROSITE" id="PS51366"/>
    </source>
</evidence>